<keyword evidence="2" id="KW-1003">Cell membrane</keyword>
<protein>
    <submittedName>
        <fullName evidence="9">ABC transporter permease</fullName>
    </submittedName>
</protein>
<dbReference type="InterPro" id="IPR003838">
    <property type="entry name" value="ABC3_permease_C"/>
</dbReference>
<reference evidence="9 10" key="1">
    <citation type="submission" date="2024-06" db="EMBL/GenBank/DDBJ databases">
        <title>Chitinophaga defluvii sp. nov., isolated from municipal sewage.</title>
        <authorList>
            <person name="Zhang L."/>
        </authorList>
    </citation>
    <scope>NUCLEOTIDE SEQUENCE [LARGE SCALE GENOMIC DNA]</scope>
    <source>
        <strain evidence="9 10">H8</strain>
    </source>
</reference>
<dbReference type="Pfam" id="PF02687">
    <property type="entry name" value="FtsX"/>
    <property type="match status" value="2"/>
</dbReference>
<dbReference type="RefSeq" id="WP_354661526.1">
    <property type="nucleotide sequence ID" value="NZ_JBEXAC010000002.1"/>
</dbReference>
<dbReference type="PANTHER" id="PTHR30572:SF18">
    <property type="entry name" value="ABC-TYPE MACROLIDE FAMILY EXPORT SYSTEM PERMEASE COMPONENT 2"/>
    <property type="match status" value="1"/>
</dbReference>
<feature type="domain" description="ABC3 transporter permease C-terminal" evidence="7">
    <location>
        <begin position="277"/>
        <end position="394"/>
    </location>
</feature>
<feature type="transmembrane region" description="Helical" evidence="6">
    <location>
        <begin position="365"/>
        <end position="391"/>
    </location>
</feature>
<evidence type="ECO:0000256" key="1">
    <source>
        <dbReference type="ARBA" id="ARBA00004651"/>
    </source>
</evidence>
<evidence type="ECO:0000256" key="6">
    <source>
        <dbReference type="SAM" id="Phobius"/>
    </source>
</evidence>
<feature type="transmembrane region" description="Helical" evidence="6">
    <location>
        <begin position="318"/>
        <end position="345"/>
    </location>
</feature>
<proteinExistence type="predicted"/>
<comment type="caution">
    <text evidence="9">The sequence shown here is derived from an EMBL/GenBank/DDBJ whole genome shotgun (WGS) entry which is preliminary data.</text>
</comment>
<evidence type="ECO:0000256" key="3">
    <source>
        <dbReference type="ARBA" id="ARBA00022692"/>
    </source>
</evidence>
<evidence type="ECO:0000313" key="9">
    <source>
        <dbReference type="EMBL" id="MET6998959.1"/>
    </source>
</evidence>
<feature type="transmembrane region" description="Helical" evidence="6">
    <location>
        <begin position="412"/>
        <end position="434"/>
    </location>
</feature>
<keyword evidence="3 6" id="KW-0812">Transmembrane</keyword>
<feature type="transmembrane region" description="Helical" evidence="6">
    <location>
        <begin position="270"/>
        <end position="297"/>
    </location>
</feature>
<dbReference type="EMBL" id="JBEXAC010000002">
    <property type="protein sequence ID" value="MET6998959.1"/>
    <property type="molecule type" value="Genomic_DNA"/>
</dbReference>
<keyword evidence="10" id="KW-1185">Reference proteome</keyword>
<dbReference type="Proteomes" id="UP001549749">
    <property type="component" value="Unassembled WGS sequence"/>
</dbReference>
<dbReference type="Pfam" id="PF12704">
    <property type="entry name" value="MacB_PCD"/>
    <property type="match status" value="1"/>
</dbReference>
<dbReference type="InterPro" id="IPR025857">
    <property type="entry name" value="MacB_PCD"/>
</dbReference>
<sequence length="794" mass="88288">MLKNYFKVAWRNLWKHKLFTSVNVLGLSVGLICVILLLLAVQQIVSRDSLQQKMDRLYLLETGDKNGGTGDGNVFPLLDVLLQQYPEVESGTRINTWDSRWLIYKDKEANESITYVDAGFFDVFTFPLKYGHAVHALDNKQSIVLSEEVATKLFGNSDPTGQTISFDNKHQFTVTAVMKSIPTNSTIRPTVLLSNQHLTDDPEFKGIADWYNCFTREYVVLKPGTTATQLEKKLPQLIAQHFVKAAQDRYIYLLPFKSYPQKYGGFNFELYRYALSCIALFILLLVMINLINLNMAAAFARAREVGVRKVLGSGKGQVLLQFFIETGLVVFTAIVLGILGAWMLMPVFNDLFSSLALSETMLYNGYFIIVLLCAGVLLTLIAGGYPAIYLSSIQLANSIKGKLKAAPQKLHARQSLIIVQFVITVIFIAGSLIVKKQVYFMKNADVHFNKDNVLIVDLGLDFKDLPSAKGHVNYILSELKNNDEVKAVSIGRNVPGRYDENYNAYLPGDAAADANTVGLRQLSIDNGYLDVYQLKLLEGRNFSASMATDESAVIINKAAMKALGWASIEGKSLRAKGGDKAMPVIGVVDDYHYQSLAGKVEPLIHFYAGKTEMRIEEGFLSISIKPKDAPPVIAMLEKEFKGIPSRKAFTYNFADEIFNRQYQQIEGILSLISWFAIISVLIACAGIFALISLVARQRTKEIGIRKVLGSSVSGIVLLLSRDFLKLVIVAVFIATPIAWWAMHKWLQGFAYQVSLSVWIFILTGVLAILIALLTVSIQSIKAAVVNPVKSLRTE</sequence>
<evidence type="ECO:0000256" key="4">
    <source>
        <dbReference type="ARBA" id="ARBA00022989"/>
    </source>
</evidence>
<evidence type="ECO:0000259" key="8">
    <source>
        <dbReference type="Pfam" id="PF12704"/>
    </source>
</evidence>
<accession>A0ABV2T9X7</accession>
<evidence type="ECO:0000259" key="7">
    <source>
        <dbReference type="Pfam" id="PF02687"/>
    </source>
</evidence>
<keyword evidence="4 6" id="KW-1133">Transmembrane helix</keyword>
<evidence type="ECO:0000313" key="10">
    <source>
        <dbReference type="Proteomes" id="UP001549749"/>
    </source>
</evidence>
<dbReference type="PANTHER" id="PTHR30572">
    <property type="entry name" value="MEMBRANE COMPONENT OF TRANSPORTER-RELATED"/>
    <property type="match status" value="1"/>
</dbReference>
<comment type="subcellular location">
    <subcellularLocation>
        <location evidence="1">Cell membrane</location>
        <topology evidence="1">Multi-pass membrane protein</topology>
    </subcellularLocation>
</comment>
<feature type="transmembrane region" description="Helical" evidence="6">
    <location>
        <begin position="671"/>
        <end position="695"/>
    </location>
</feature>
<feature type="domain" description="MacB-like periplasmic core" evidence="8">
    <location>
        <begin position="20"/>
        <end position="236"/>
    </location>
</feature>
<keyword evidence="5 6" id="KW-0472">Membrane</keyword>
<evidence type="ECO:0000256" key="2">
    <source>
        <dbReference type="ARBA" id="ARBA00022475"/>
    </source>
</evidence>
<feature type="transmembrane region" description="Helical" evidence="6">
    <location>
        <begin position="21"/>
        <end position="41"/>
    </location>
</feature>
<feature type="transmembrane region" description="Helical" evidence="6">
    <location>
        <begin position="748"/>
        <end position="773"/>
    </location>
</feature>
<feature type="domain" description="ABC3 transporter permease C-terminal" evidence="7">
    <location>
        <begin position="675"/>
        <end position="784"/>
    </location>
</feature>
<dbReference type="InterPro" id="IPR050250">
    <property type="entry name" value="Macrolide_Exporter_MacB"/>
</dbReference>
<name>A0ABV2T9X7_9BACT</name>
<gene>
    <name evidence="9" type="ORF">ABR189_16355</name>
</gene>
<feature type="transmembrane region" description="Helical" evidence="6">
    <location>
        <begin position="723"/>
        <end position="742"/>
    </location>
</feature>
<organism evidence="9 10">
    <name type="scientific">Chitinophaga defluvii</name>
    <dbReference type="NCBI Taxonomy" id="3163343"/>
    <lineage>
        <taxon>Bacteria</taxon>
        <taxon>Pseudomonadati</taxon>
        <taxon>Bacteroidota</taxon>
        <taxon>Chitinophagia</taxon>
        <taxon>Chitinophagales</taxon>
        <taxon>Chitinophagaceae</taxon>
        <taxon>Chitinophaga</taxon>
    </lineage>
</organism>
<evidence type="ECO:0000256" key="5">
    <source>
        <dbReference type="ARBA" id="ARBA00023136"/>
    </source>
</evidence>